<evidence type="ECO:0000256" key="1">
    <source>
        <dbReference type="ARBA" id="ARBA00004123"/>
    </source>
</evidence>
<dbReference type="Proteomes" id="UP000736164">
    <property type="component" value="Unassembled WGS sequence"/>
</dbReference>
<evidence type="ECO:0000256" key="9">
    <source>
        <dbReference type="SAM" id="MobiDB-lite"/>
    </source>
</evidence>
<dbReference type="GO" id="GO:0005634">
    <property type="term" value="C:nucleus"/>
    <property type="evidence" value="ECO:0007669"/>
    <property type="project" value="UniProtKB-SubCell"/>
</dbReference>
<dbReference type="InterPro" id="IPR017970">
    <property type="entry name" value="Homeobox_CS"/>
</dbReference>
<dbReference type="InterPro" id="IPR003654">
    <property type="entry name" value="OAR_dom"/>
</dbReference>
<evidence type="ECO:0000256" key="3">
    <source>
        <dbReference type="ARBA" id="ARBA00022473"/>
    </source>
</evidence>
<dbReference type="PANTHER" id="PTHR24329:SF337">
    <property type="entry name" value="ARISTALESS RELATED HOMEOBOX"/>
    <property type="match status" value="1"/>
</dbReference>
<dbReference type="PROSITE" id="PS00027">
    <property type="entry name" value="HOMEOBOX_1"/>
    <property type="match status" value="1"/>
</dbReference>
<evidence type="ECO:0000256" key="7">
    <source>
        <dbReference type="PROSITE-ProRule" id="PRU00108"/>
    </source>
</evidence>
<dbReference type="FunFam" id="1.10.10.60:FF:000102">
    <property type="entry name" value="Aristaless related homeobox"/>
    <property type="match status" value="1"/>
</dbReference>
<comment type="subcellular location">
    <subcellularLocation>
        <location evidence="1 7 8">Nucleus</location>
    </subcellularLocation>
</comment>
<evidence type="ECO:0000256" key="8">
    <source>
        <dbReference type="RuleBase" id="RU000682"/>
    </source>
</evidence>
<dbReference type="CDD" id="cd00086">
    <property type="entry name" value="homeodomain"/>
    <property type="match status" value="1"/>
</dbReference>
<dbReference type="SMART" id="SM00389">
    <property type="entry name" value="HOX"/>
    <property type="match status" value="1"/>
</dbReference>
<comment type="similarity">
    <text evidence="2">Belongs to the paired homeobox family. Bicoid subfamily.</text>
</comment>
<name>A0A8J7PAI1_ATRSP</name>
<dbReference type="PROSITE" id="PS50071">
    <property type="entry name" value="HOMEOBOX_2"/>
    <property type="match status" value="1"/>
</dbReference>
<proteinExistence type="inferred from homology"/>
<evidence type="ECO:0000256" key="2">
    <source>
        <dbReference type="ARBA" id="ARBA00006503"/>
    </source>
</evidence>
<keyword evidence="4 7" id="KW-0238">DNA-binding</keyword>
<dbReference type="SUPFAM" id="SSF46689">
    <property type="entry name" value="Homeodomain-like"/>
    <property type="match status" value="1"/>
</dbReference>
<feature type="region of interest" description="Disordered" evidence="9">
    <location>
        <begin position="167"/>
        <end position="192"/>
    </location>
</feature>
<sequence>MSSQYEEDVSERTECKSKSPTLLSSYCIDSILGRRSPCKMRLMGAPGLLPPLPGRADLEKASEGTVQARGPAIITDSHQTTRATPAAAPFSLGSFAMNGSAKESQAFDSEIHLPPKLRRLYGQGGKYLDAGRGFNEHGEKAEGDRVLDQTCESLKIIQAPQVSISRSKSYRENATYRDSAGEPGAERGAGEERVELEALKFEEDAVKEEGCGDAELSPKGEEGLQPDGDVKDGEDSVCLSAGSDTEEGMLKRKQRRYRTTFTSYQLEELERAFQKTHYPDVFTREELAMRLDLTEARVQVWFQNRRAKWRKREKAGVQTHPPGLPFPGPLAATHLSAAAAAAAFPGLPPPASSSLPPAGTPLGLSTFLGAAMFRHPAFISPTFGRLFSSMAPLTSASTAATLLRQPAPAVDSAVPASGLIAALRLKAKEHSAQLTQLNILPANGAGKERLGLKQSGPAGSGPAVEVKRLGTGQVKGSAPAVSAAARLKTQQTTRFHRTRSGDIKLRLFEMSTALKFATPVSFPTPPKRLKGILNDAALPLVTSRPPGVCARAEGTLSAPLGERKAPEQLRLRQDNGAAGQPPREGGPPSSHTHPLFWAGPTAGPAEPRRQASSGTPSPRRKPAPGNSQLVAKRSPAPLTDTATVHQSHWRSSGCSPAHIAPVLPTPPPLTADLSISNTGRD</sequence>
<reference evidence="11" key="1">
    <citation type="journal article" date="2021" name="Cell">
        <title>Tracing the genetic footprints of vertebrate landing in non-teleost ray-finned fishes.</title>
        <authorList>
            <person name="Bi X."/>
            <person name="Wang K."/>
            <person name="Yang L."/>
            <person name="Pan H."/>
            <person name="Jiang H."/>
            <person name="Wei Q."/>
            <person name="Fang M."/>
            <person name="Yu H."/>
            <person name="Zhu C."/>
            <person name="Cai Y."/>
            <person name="He Y."/>
            <person name="Gan X."/>
            <person name="Zeng H."/>
            <person name="Yu D."/>
            <person name="Zhu Y."/>
            <person name="Jiang H."/>
            <person name="Qiu Q."/>
            <person name="Yang H."/>
            <person name="Zhang Y.E."/>
            <person name="Wang W."/>
            <person name="Zhu M."/>
            <person name="He S."/>
            <person name="Zhang G."/>
        </authorList>
    </citation>
    <scope>NUCLEOTIDE SEQUENCE</scope>
    <source>
        <strain evidence="11">Allg_001</strain>
    </source>
</reference>
<dbReference type="Pfam" id="PF03826">
    <property type="entry name" value="OAR"/>
    <property type="match status" value="1"/>
</dbReference>
<keyword evidence="6 7" id="KW-0539">Nucleus</keyword>
<dbReference type="Pfam" id="PF00046">
    <property type="entry name" value="Homeodomain"/>
    <property type="match status" value="1"/>
</dbReference>
<dbReference type="InterPro" id="IPR001356">
    <property type="entry name" value="HD"/>
</dbReference>
<evidence type="ECO:0000256" key="4">
    <source>
        <dbReference type="ARBA" id="ARBA00023125"/>
    </source>
</evidence>
<feature type="compositionally biased region" description="Basic and acidic residues" evidence="9">
    <location>
        <begin position="207"/>
        <end position="234"/>
    </location>
</feature>
<dbReference type="GO" id="GO:0000977">
    <property type="term" value="F:RNA polymerase II transcription regulatory region sequence-specific DNA binding"/>
    <property type="evidence" value="ECO:0007669"/>
    <property type="project" value="TreeGrafter"/>
</dbReference>
<feature type="domain" description="Homeobox" evidence="10">
    <location>
        <begin position="252"/>
        <end position="312"/>
    </location>
</feature>
<protein>
    <submittedName>
        <fullName evidence="11">ARX protein</fullName>
    </submittedName>
</protein>
<comment type="caution">
    <text evidence="11">The sequence shown here is derived from an EMBL/GenBank/DDBJ whole genome shotgun (WGS) entry which is preliminary data.</text>
</comment>
<evidence type="ECO:0000256" key="5">
    <source>
        <dbReference type="ARBA" id="ARBA00023155"/>
    </source>
</evidence>
<feature type="region of interest" description="Disordered" evidence="9">
    <location>
        <begin position="574"/>
        <end position="681"/>
    </location>
</feature>
<accession>A0A8J7PAI1</accession>
<dbReference type="AlphaFoldDB" id="A0A8J7PAI1"/>
<feature type="non-terminal residue" evidence="11">
    <location>
        <position position="1"/>
    </location>
</feature>
<feature type="compositionally biased region" description="Polar residues" evidence="9">
    <location>
        <begin position="640"/>
        <end position="654"/>
    </location>
</feature>
<evidence type="ECO:0000256" key="6">
    <source>
        <dbReference type="ARBA" id="ARBA00023242"/>
    </source>
</evidence>
<dbReference type="InterPro" id="IPR050649">
    <property type="entry name" value="Paired_Homeobox_TFs"/>
</dbReference>
<dbReference type="EMBL" id="JAAWVO010073544">
    <property type="protein sequence ID" value="MBN3324961.1"/>
    <property type="molecule type" value="Genomic_DNA"/>
</dbReference>
<organism evidence="11 12">
    <name type="scientific">Atractosteus spatula</name>
    <name type="common">Alligator gar</name>
    <name type="synonym">Lepisosteus spatula</name>
    <dbReference type="NCBI Taxonomy" id="7917"/>
    <lineage>
        <taxon>Eukaryota</taxon>
        <taxon>Metazoa</taxon>
        <taxon>Chordata</taxon>
        <taxon>Craniata</taxon>
        <taxon>Vertebrata</taxon>
        <taxon>Euteleostomi</taxon>
        <taxon>Actinopterygii</taxon>
        <taxon>Neopterygii</taxon>
        <taxon>Holostei</taxon>
        <taxon>Semionotiformes</taxon>
        <taxon>Lepisosteidae</taxon>
        <taxon>Atractosteus</taxon>
    </lineage>
</organism>
<keyword evidence="3" id="KW-0217">Developmental protein</keyword>
<dbReference type="GO" id="GO:0000981">
    <property type="term" value="F:DNA-binding transcription factor activity, RNA polymerase II-specific"/>
    <property type="evidence" value="ECO:0007669"/>
    <property type="project" value="InterPro"/>
</dbReference>
<evidence type="ECO:0000259" key="10">
    <source>
        <dbReference type="PROSITE" id="PS50071"/>
    </source>
</evidence>
<dbReference type="InterPro" id="IPR009057">
    <property type="entry name" value="Homeodomain-like_sf"/>
</dbReference>
<keyword evidence="5 7" id="KW-0371">Homeobox</keyword>
<feature type="non-terminal residue" evidence="11">
    <location>
        <position position="681"/>
    </location>
</feature>
<dbReference type="Gene3D" id="1.10.10.60">
    <property type="entry name" value="Homeodomain-like"/>
    <property type="match status" value="1"/>
</dbReference>
<dbReference type="PANTHER" id="PTHR24329">
    <property type="entry name" value="HOMEOBOX PROTEIN ARISTALESS"/>
    <property type="match status" value="1"/>
</dbReference>
<evidence type="ECO:0000313" key="11">
    <source>
        <dbReference type="EMBL" id="MBN3324961.1"/>
    </source>
</evidence>
<feature type="region of interest" description="Disordered" evidence="9">
    <location>
        <begin position="207"/>
        <end position="251"/>
    </location>
</feature>
<feature type="DNA-binding region" description="Homeobox" evidence="7">
    <location>
        <begin position="254"/>
        <end position="313"/>
    </location>
</feature>
<evidence type="ECO:0000313" key="12">
    <source>
        <dbReference type="Proteomes" id="UP000736164"/>
    </source>
</evidence>
<gene>
    <name evidence="11" type="primary">Arx</name>
    <name evidence="11" type="ORF">GTO95_0015137</name>
</gene>
<keyword evidence="12" id="KW-1185">Reference proteome</keyword>